<proteinExistence type="predicted"/>
<comment type="subcellular location">
    <subcellularLocation>
        <location evidence="1">Membrane</location>
        <topology evidence="1">Multi-pass membrane protein</topology>
    </subcellularLocation>
</comment>
<feature type="transmembrane region" description="Helical" evidence="6">
    <location>
        <begin position="385"/>
        <end position="404"/>
    </location>
</feature>
<evidence type="ECO:0000256" key="3">
    <source>
        <dbReference type="ARBA" id="ARBA00022989"/>
    </source>
</evidence>
<evidence type="ECO:0000256" key="4">
    <source>
        <dbReference type="ARBA" id="ARBA00023136"/>
    </source>
</evidence>
<organism evidence="7 8">
    <name type="scientific">Kitasatospora putterlickiae</name>
    <dbReference type="NCBI Taxonomy" id="221725"/>
    <lineage>
        <taxon>Bacteria</taxon>
        <taxon>Bacillati</taxon>
        <taxon>Actinomycetota</taxon>
        <taxon>Actinomycetes</taxon>
        <taxon>Kitasatosporales</taxon>
        <taxon>Streptomycetaceae</taxon>
        <taxon>Kitasatospora</taxon>
    </lineage>
</organism>
<evidence type="ECO:0000313" key="7">
    <source>
        <dbReference type="EMBL" id="GAA1392188.1"/>
    </source>
</evidence>
<dbReference type="EMBL" id="BAAAKJ010000122">
    <property type="protein sequence ID" value="GAA1392188.1"/>
    <property type="molecule type" value="Genomic_DNA"/>
</dbReference>
<feature type="transmembrane region" description="Helical" evidence="6">
    <location>
        <begin position="30"/>
        <end position="50"/>
    </location>
</feature>
<feature type="transmembrane region" description="Helical" evidence="6">
    <location>
        <begin position="215"/>
        <end position="236"/>
    </location>
</feature>
<feature type="transmembrane region" description="Helical" evidence="6">
    <location>
        <begin position="100"/>
        <end position="118"/>
    </location>
</feature>
<dbReference type="PANTHER" id="PTHR47547">
    <property type="match status" value="1"/>
</dbReference>
<feature type="transmembrane region" description="Helical" evidence="6">
    <location>
        <begin position="184"/>
        <end position="203"/>
    </location>
</feature>
<dbReference type="PIRSF" id="PIRSF006060">
    <property type="entry name" value="AA_transporter"/>
    <property type="match status" value="1"/>
</dbReference>
<feature type="transmembrane region" description="Helical" evidence="6">
    <location>
        <begin position="425"/>
        <end position="443"/>
    </location>
</feature>
<dbReference type="Pfam" id="PF13520">
    <property type="entry name" value="AA_permease_2"/>
    <property type="match status" value="1"/>
</dbReference>
<keyword evidence="3 6" id="KW-1133">Transmembrane helix</keyword>
<dbReference type="RefSeq" id="WP_344332814.1">
    <property type="nucleotide sequence ID" value="NZ_BAAAKJ010000122.1"/>
</dbReference>
<dbReference type="Proteomes" id="UP001499863">
    <property type="component" value="Unassembled WGS sequence"/>
</dbReference>
<comment type="caution">
    <text evidence="7">The sequence shown here is derived from an EMBL/GenBank/DDBJ whole genome shotgun (WGS) entry which is preliminary data.</text>
</comment>
<reference evidence="7 8" key="1">
    <citation type="journal article" date="2019" name="Int. J. Syst. Evol. Microbiol.">
        <title>The Global Catalogue of Microorganisms (GCM) 10K type strain sequencing project: providing services to taxonomists for standard genome sequencing and annotation.</title>
        <authorList>
            <consortium name="The Broad Institute Genomics Platform"/>
            <consortium name="The Broad Institute Genome Sequencing Center for Infectious Disease"/>
            <person name="Wu L."/>
            <person name="Ma J."/>
        </authorList>
    </citation>
    <scope>NUCLEOTIDE SEQUENCE [LARGE SCALE GENOMIC DNA]</scope>
    <source>
        <strain evidence="7 8">JCM 12393</strain>
    </source>
</reference>
<name>A0ABN1XZC2_9ACTN</name>
<feature type="transmembrane region" description="Helical" evidence="6">
    <location>
        <begin position="257"/>
        <end position="279"/>
    </location>
</feature>
<gene>
    <name evidence="7" type="ORF">GCM10009639_23230</name>
</gene>
<sequence>MASLNQLSPPGTGTGSGTGTTTHRSLRREVGLIGLMWASVGSIIGSGWLYGAKNAVVVAGPAALVSWGIGAVAIVLLAFVHAELGGMFPVAGGTARYPHYAFGGLAGMSFGWFSWLQAATVAPIEVQAMIGYAGHWEFAQGFLNDNGTLTPSGMVVAVLLMGLFVAVNFLGVRALARTNSATTWLKIFVPLFAIFVLAVTNFHGSNFTSHGFAPFGIKGVLTAVSASGIIFALLGFEQAIQLAGESKNPKRDIPRAVLGSVAIGTAIYVLLQIVFIAALPAATFANGWDRLDFPGIDGPFAGLATLVGLGWLAWVLYFDAIVSPGGTGLIYTTSTSRIAYGLSKNGYAPQLFERVDKRGAPWFGLIMSFVTGVICFMPFPSWQELVGFITSASVLMYAGAPLAFGALRRRLPARERSYRLPAGPVIAPASFIVSSLIIYWAGWHTLSRLGIAIVIGYLLLGSYALYATRKGLPNAPHMDWRAAQWLPVYLLGLGLISWQGGFGDGTGRIPMWWDIAAVSVFSLVIYYWAIRVALPAEIIERNIEDVEVVDEGGH</sequence>
<feature type="transmembrane region" description="Helical" evidence="6">
    <location>
        <begin position="299"/>
        <end position="318"/>
    </location>
</feature>
<evidence type="ECO:0000256" key="1">
    <source>
        <dbReference type="ARBA" id="ARBA00004141"/>
    </source>
</evidence>
<accession>A0ABN1XZC2</accession>
<evidence type="ECO:0000256" key="6">
    <source>
        <dbReference type="SAM" id="Phobius"/>
    </source>
</evidence>
<evidence type="ECO:0000256" key="2">
    <source>
        <dbReference type="ARBA" id="ARBA00022692"/>
    </source>
</evidence>
<dbReference type="Gene3D" id="1.20.1740.10">
    <property type="entry name" value="Amino acid/polyamine transporter I"/>
    <property type="match status" value="1"/>
</dbReference>
<feature type="transmembrane region" description="Helical" evidence="6">
    <location>
        <begin position="360"/>
        <end position="379"/>
    </location>
</feature>
<feature type="transmembrane region" description="Helical" evidence="6">
    <location>
        <begin position="480"/>
        <end position="499"/>
    </location>
</feature>
<evidence type="ECO:0000256" key="5">
    <source>
        <dbReference type="SAM" id="MobiDB-lite"/>
    </source>
</evidence>
<feature type="transmembrane region" description="Helical" evidence="6">
    <location>
        <begin position="56"/>
        <end position="80"/>
    </location>
</feature>
<feature type="region of interest" description="Disordered" evidence="5">
    <location>
        <begin position="1"/>
        <end position="23"/>
    </location>
</feature>
<feature type="transmembrane region" description="Helical" evidence="6">
    <location>
        <begin position="449"/>
        <end position="468"/>
    </location>
</feature>
<dbReference type="PANTHER" id="PTHR47547:SF1">
    <property type="entry name" value="ASPARTATE-PROTON SYMPORTER"/>
    <property type="match status" value="1"/>
</dbReference>
<feature type="transmembrane region" description="Helical" evidence="6">
    <location>
        <begin position="511"/>
        <end position="529"/>
    </location>
</feature>
<keyword evidence="2 6" id="KW-0812">Transmembrane</keyword>
<feature type="transmembrane region" description="Helical" evidence="6">
    <location>
        <begin position="152"/>
        <end position="172"/>
    </location>
</feature>
<protein>
    <submittedName>
        <fullName evidence="7">APC family permease</fullName>
    </submittedName>
</protein>
<dbReference type="InterPro" id="IPR002293">
    <property type="entry name" value="AA/rel_permease1"/>
</dbReference>
<keyword evidence="4 6" id="KW-0472">Membrane</keyword>
<evidence type="ECO:0000313" key="8">
    <source>
        <dbReference type="Proteomes" id="UP001499863"/>
    </source>
</evidence>
<keyword evidence="8" id="KW-1185">Reference proteome</keyword>
<dbReference type="InterPro" id="IPR052962">
    <property type="entry name" value="AA_Transporter_AGT"/>
</dbReference>